<dbReference type="RefSeq" id="WP_343803679.1">
    <property type="nucleotide sequence ID" value="NZ_BAAAET010000001.1"/>
</dbReference>
<evidence type="ECO:0000256" key="1">
    <source>
        <dbReference type="SAM" id="SignalP"/>
    </source>
</evidence>
<organism evidence="2 3">
    <name type="scientific">Marinobacterium maritimum</name>
    <dbReference type="NCBI Taxonomy" id="500162"/>
    <lineage>
        <taxon>Bacteria</taxon>
        <taxon>Pseudomonadati</taxon>
        <taxon>Pseudomonadota</taxon>
        <taxon>Gammaproteobacteria</taxon>
        <taxon>Oceanospirillales</taxon>
        <taxon>Oceanospirillaceae</taxon>
        <taxon>Marinobacterium</taxon>
    </lineage>
</organism>
<keyword evidence="1" id="KW-0732">Signal</keyword>
<dbReference type="EMBL" id="BAAAET010000001">
    <property type="protein sequence ID" value="GAA0687418.1"/>
    <property type="molecule type" value="Genomic_DNA"/>
</dbReference>
<feature type="signal peptide" evidence="1">
    <location>
        <begin position="1"/>
        <end position="21"/>
    </location>
</feature>
<gene>
    <name evidence="2" type="ORF">GCM10009104_11880</name>
</gene>
<name>A0ABN1I463_9GAMM</name>
<evidence type="ECO:0008006" key="4">
    <source>
        <dbReference type="Google" id="ProtNLM"/>
    </source>
</evidence>
<evidence type="ECO:0000313" key="3">
    <source>
        <dbReference type="Proteomes" id="UP001499915"/>
    </source>
</evidence>
<comment type="caution">
    <text evidence="2">The sequence shown here is derived from an EMBL/GenBank/DDBJ whole genome shotgun (WGS) entry which is preliminary data.</text>
</comment>
<dbReference type="Proteomes" id="UP001499915">
    <property type="component" value="Unassembled WGS sequence"/>
</dbReference>
<reference evidence="2 3" key="1">
    <citation type="journal article" date="2019" name="Int. J. Syst. Evol. Microbiol.">
        <title>The Global Catalogue of Microorganisms (GCM) 10K type strain sequencing project: providing services to taxonomists for standard genome sequencing and annotation.</title>
        <authorList>
            <consortium name="The Broad Institute Genomics Platform"/>
            <consortium name="The Broad Institute Genome Sequencing Center for Infectious Disease"/>
            <person name="Wu L."/>
            <person name="Ma J."/>
        </authorList>
    </citation>
    <scope>NUCLEOTIDE SEQUENCE [LARGE SCALE GENOMIC DNA]</scope>
    <source>
        <strain evidence="2 3">JCM 15134</strain>
    </source>
</reference>
<proteinExistence type="predicted"/>
<protein>
    <recommendedName>
        <fullName evidence="4">DUF4398 domain-containing protein</fullName>
    </recommendedName>
</protein>
<keyword evidence="3" id="KW-1185">Reference proteome</keyword>
<accession>A0ABN1I463</accession>
<feature type="chain" id="PRO_5046254304" description="DUF4398 domain-containing protein" evidence="1">
    <location>
        <begin position="22"/>
        <end position="141"/>
    </location>
</feature>
<sequence>MKKTTMMLAAVLTFSAGAVQAESFEQVFDQQRALYGKGHEFTYEGKTYTTDHPEEVEAMAEPSQANAEALIASAEALRVKSAEVGYEWRDPARYIEQARAAVAEGQYQQAMNLAARAKYQARMSIAQYEDAEANWQRAVPE</sequence>
<evidence type="ECO:0000313" key="2">
    <source>
        <dbReference type="EMBL" id="GAA0687418.1"/>
    </source>
</evidence>